<dbReference type="PANTHER" id="PTHR43177">
    <property type="entry name" value="PROTEIN NRFC"/>
    <property type="match status" value="1"/>
</dbReference>
<dbReference type="CDD" id="cd10551">
    <property type="entry name" value="PsrB"/>
    <property type="match status" value="1"/>
</dbReference>
<dbReference type="AlphaFoldDB" id="L0FBP2"/>
<dbReference type="EC" id="2.8.1.5" evidence="6"/>
<proteinExistence type="predicted"/>
<dbReference type="HOGENOM" id="CLU_043374_1_2_9"/>
<evidence type="ECO:0000256" key="2">
    <source>
        <dbReference type="ARBA" id="ARBA00022723"/>
    </source>
</evidence>
<dbReference type="GO" id="GO:0051539">
    <property type="term" value="F:4 iron, 4 sulfur cluster binding"/>
    <property type="evidence" value="ECO:0007669"/>
    <property type="project" value="UniProtKB-KW"/>
</dbReference>
<accession>L0FBP2</accession>
<dbReference type="Gene3D" id="3.30.70.20">
    <property type="match status" value="2"/>
</dbReference>
<keyword evidence="1" id="KW-0004">4Fe-4S</keyword>
<evidence type="ECO:0000256" key="4">
    <source>
        <dbReference type="ARBA" id="ARBA00023014"/>
    </source>
</evidence>
<feature type="domain" description="4Fe-4S ferredoxin-type" evidence="5">
    <location>
        <begin position="54"/>
        <end position="85"/>
    </location>
</feature>
<evidence type="ECO:0000256" key="3">
    <source>
        <dbReference type="ARBA" id="ARBA00023004"/>
    </source>
</evidence>
<dbReference type="Proteomes" id="UP000010797">
    <property type="component" value="Chromosome"/>
</dbReference>
<gene>
    <name evidence="6" type="ordered locus">Desdi_2961</name>
</gene>
<dbReference type="Pfam" id="PF13247">
    <property type="entry name" value="Fer4_11"/>
    <property type="match status" value="1"/>
</dbReference>
<dbReference type="GO" id="GO:0046872">
    <property type="term" value="F:metal ion binding"/>
    <property type="evidence" value="ECO:0007669"/>
    <property type="project" value="UniProtKB-KW"/>
</dbReference>
<dbReference type="InterPro" id="IPR017896">
    <property type="entry name" value="4Fe4S_Fe-S-bd"/>
</dbReference>
<dbReference type="PANTHER" id="PTHR43177:SF3">
    <property type="entry name" value="PROTEIN NRFC HOMOLOG"/>
    <property type="match status" value="1"/>
</dbReference>
<protein>
    <submittedName>
        <fullName evidence="6">Fe-S-cluster-containing hydrogenase subunit</fullName>
        <ecNumber evidence="6">2.8.1.5</ecNumber>
    </submittedName>
</protein>
<evidence type="ECO:0000313" key="6">
    <source>
        <dbReference type="EMBL" id="AGA70368.1"/>
    </source>
</evidence>
<keyword evidence="4" id="KW-0411">Iron-sulfur</keyword>
<dbReference type="SUPFAM" id="SSF54862">
    <property type="entry name" value="4Fe-4S ferredoxins"/>
    <property type="match status" value="1"/>
</dbReference>
<dbReference type="InterPro" id="IPR017900">
    <property type="entry name" value="4Fe4S_Fe_S_CS"/>
</dbReference>
<sequence>MINLAKHYGMVIEIAKCIGCQACTVACKFQNNVPDGQYRTMSPAFGPTGTYPNVTMHFGKEACQMCQNAPCVDVCPTKASHYDENGLVMIDPNKCVGCKYCLTACPYDARFINADTGAADKCTFCFEERVSQGLKPACVTTCVGGSLSFGDVNDPESDVAKIMAKSKVEFRKGELGTQPSIYYIYDGVVR</sequence>
<reference evidence="7" key="1">
    <citation type="submission" date="2012-02" db="EMBL/GenBank/DDBJ databases">
        <title>Complete sequence of Desulfitobacterium dichloroeliminans LMG P-21439.</title>
        <authorList>
            <person name="Lucas S."/>
            <person name="Han J."/>
            <person name="Lapidus A."/>
            <person name="Cheng J.-F."/>
            <person name="Goodwin L."/>
            <person name="Pitluck S."/>
            <person name="Peters L."/>
            <person name="Ovchinnikova G."/>
            <person name="Teshima H."/>
            <person name="Detter J.C."/>
            <person name="Han C."/>
            <person name="Tapia R."/>
            <person name="Land M."/>
            <person name="Hauser L."/>
            <person name="Kyrpides N."/>
            <person name="Ivanova N."/>
            <person name="Pagani I."/>
            <person name="Kruse T."/>
            <person name="de Vos W.M."/>
            <person name="Boon N."/>
            <person name="Smidt H."/>
            <person name="Woyke T."/>
        </authorList>
    </citation>
    <scope>NUCLEOTIDE SEQUENCE [LARGE SCALE GENOMIC DNA]</scope>
    <source>
        <strain evidence="7">LMG P-21439 / DCA1</strain>
    </source>
</reference>
<dbReference type="PROSITE" id="PS51379">
    <property type="entry name" value="4FE4S_FER_2"/>
    <property type="match status" value="3"/>
</dbReference>
<evidence type="ECO:0000256" key="1">
    <source>
        <dbReference type="ARBA" id="ARBA00022485"/>
    </source>
</evidence>
<dbReference type="GO" id="GO:0047362">
    <property type="term" value="F:thiosulfate-dithiol sulfurtransferase activity"/>
    <property type="evidence" value="ECO:0007669"/>
    <property type="project" value="UniProtKB-EC"/>
</dbReference>
<dbReference type="RefSeq" id="WP_015263329.1">
    <property type="nucleotide sequence ID" value="NC_019903.1"/>
</dbReference>
<dbReference type="PROSITE" id="PS00198">
    <property type="entry name" value="4FE4S_FER_1"/>
    <property type="match status" value="1"/>
</dbReference>
<name>L0FBP2_DESDL</name>
<keyword evidence="7" id="KW-1185">Reference proteome</keyword>
<keyword evidence="3" id="KW-0408">Iron</keyword>
<dbReference type="KEGG" id="ddl:Desdi_2961"/>
<organism evidence="6 7">
    <name type="scientific">Desulfitobacterium dichloroeliminans (strain LMG P-21439 / DCA1)</name>
    <dbReference type="NCBI Taxonomy" id="871963"/>
    <lineage>
        <taxon>Bacteria</taxon>
        <taxon>Bacillati</taxon>
        <taxon>Bacillota</taxon>
        <taxon>Clostridia</taxon>
        <taxon>Eubacteriales</taxon>
        <taxon>Desulfitobacteriaceae</taxon>
        <taxon>Desulfitobacterium</taxon>
    </lineage>
</organism>
<dbReference type="EMBL" id="CP003344">
    <property type="protein sequence ID" value="AGA70368.1"/>
    <property type="molecule type" value="Genomic_DNA"/>
</dbReference>
<dbReference type="eggNOG" id="COG0437">
    <property type="taxonomic scope" value="Bacteria"/>
</dbReference>
<keyword evidence="6" id="KW-0808">Transferase</keyword>
<evidence type="ECO:0000313" key="7">
    <source>
        <dbReference type="Proteomes" id="UP000010797"/>
    </source>
</evidence>
<dbReference type="STRING" id="871963.Desdi_2961"/>
<dbReference type="InterPro" id="IPR050954">
    <property type="entry name" value="ET_IronSulfur_Cluster-Binding"/>
</dbReference>
<feature type="domain" description="4Fe-4S ferredoxin-type" evidence="5">
    <location>
        <begin position="86"/>
        <end position="115"/>
    </location>
</feature>
<feature type="domain" description="4Fe-4S ferredoxin-type" evidence="5">
    <location>
        <begin position="8"/>
        <end position="37"/>
    </location>
</feature>
<evidence type="ECO:0000259" key="5">
    <source>
        <dbReference type="PROSITE" id="PS51379"/>
    </source>
</evidence>
<keyword evidence="2" id="KW-0479">Metal-binding</keyword>